<dbReference type="Proteomes" id="UP001149090">
    <property type="component" value="Unassembled WGS sequence"/>
</dbReference>
<gene>
    <name evidence="1" type="ORF">M0811_03272</name>
</gene>
<dbReference type="GO" id="GO:0036297">
    <property type="term" value="P:interstrand cross-link repair"/>
    <property type="evidence" value="ECO:0007669"/>
    <property type="project" value="InterPro"/>
</dbReference>
<protein>
    <submittedName>
        <fullName evidence="1">Uncharacterized protein</fullName>
    </submittedName>
</protein>
<dbReference type="GO" id="GO:0043240">
    <property type="term" value="C:Fanconi anaemia nuclear complex"/>
    <property type="evidence" value="ECO:0007669"/>
    <property type="project" value="InterPro"/>
</dbReference>
<dbReference type="AlphaFoldDB" id="A0A9Q0R564"/>
<sequence>MKKSSSNQKNSFYYKKINDLLPHFLSILHQAKNSFAISFWKEEDFQNGFLWSLEMKNCFKLLSKSNQNEINSIFSQNSSYSSSLLSLENADQIYLQFLSENQFISKEIFAQILSKLNQIHNLNLSEFITEKVEKQAFLKLSTLILNQKNDPIDTYLENIEKKAISKLILKKIISIEETDTKKREEFFSTIQEAICFDESFCESIAFILCFEKSSQKEISQIFDIFYKQASLDQNSIIWNLNPDLLFKISLNFEKFSKLFIERLKNQLISIWNHKIEHIIVKLKRNQNENINFYKNDIEIPSKKLKQIQKLFLDLLQNSQKEIIDYFLDQLSLIYKELKFSNHFGVLKQFFRPFEDFIKSNSLKNIEDFIKSNSLKNFEDFIKSNSLKNIEMETEKN</sequence>
<comment type="caution">
    <text evidence="1">The sequence shown here is derived from an EMBL/GenBank/DDBJ whole genome shotgun (WGS) entry which is preliminary data.</text>
</comment>
<dbReference type="Pfam" id="PF11107">
    <property type="entry name" value="FANCF"/>
    <property type="match status" value="1"/>
</dbReference>
<dbReference type="EMBL" id="JAPDFW010000136">
    <property type="protein sequence ID" value="KAJ5066928.1"/>
    <property type="molecule type" value="Genomic_DNA"/>
</dbReference>
<evidence type="ECO:0000313" key="1">
    <source>
        <dbReference type="EMBL" id="KAJ5066928.1"/>
    </source>
</evidence>
<evidence type="ECO:0000313" key="2">
    <source>
        <dbReference type="Proteomes" id="UP001149090"/>
    </source>
</evidence>
<dbReference type="InterPro" id="IPR035428">
    <property type="entry name" value="FANCF"/>
</dbReference>
<reference evidence="1" key="1">
    <citation type="submission" date="2022-10" db="EMBL/GenBank/DDBJ databases">
        <title>Novel sulphate-reducing endosymbionts in the free-living metamonad Anaeramoeba.</title>
        <authorList>
            <person name="Jerlstrom-Hultqvist J."/>
            <person name="Cepicka I."/>
            <person name="Gallot-Lavallee L."/>
            <person name="Salas-Leiva D."/>
            <person name="Curtis B.A."/>
            <person name="Zahonova K."/>
            <person name="Pipaliya S."/>
            <person name="Dacks J."/>
            <person name="Roger A.J."/>
        </authorList>
    </citation>
    <scope>NUCLEOTIDE SEQUENCE</scope>
    <source>
        <strain evidence="1">BMAN</strain>
    </source>
</reference>
<proteinExistence type="predicted"/>
<accession>A0A9Q0R564</accession>
<keyword evidence="2" id="KW-1185">Reference proteome</keyword>
<name>A0A9Q0R564_ANAIG</name>
<organism evidence="1 2">
    <name type="scientific">Anaeramoeba ignava</name>
    <name type="common">Anaerobic marine amoeba</name>
    <dbReference type="NCBI Taxonomy" id="1746090"/>
    <lineage>
        <taxon>Eukaryota</taxon>
        <taxon>Metamonada</taxon>
        <taxon>Anaeramoebidae</taxon>
        <taxon>Anaeramoeba</taxon>
    </lineage>
</organism>